<dbReference type="Pfam" id="PF20715">
    <property type="entry name" value="DUF6827"/>
    <property type="match status" value="1"/>
</dbReference>
<reference evidence="2" key="1">
    <citation type="submission" date="2021-01" db="EMBL/GenBank/DDBJ databases">
        <authorList>
            <person name="Corre E."/>
            <person name="Pelletier E."/>
            <person name="Niang G."/>
            <person name="Scheremetjew M."/>
            <person name="Finn R."/>
            <person name="Kale V."/>
            <person name="Holt S."/>
            <person name="Cochrane G."/>
            <person name="Meng A."/>
            <person name="Brown T."/>
            <person name="Cohen L."/>
        </authorList>
    </citation>
    <scope>NUCLEOTIDE SEQUENCE</scope>
    <source>
        <strain evidence="2">OF101</strain>
    </source>
</reference>
<feature type="domain" description="DUF6827" evidence="1">
    <location>
        <begin position="57"/>
        <end position="212"/>
    </location>
</feature>
<gene>
    <name evidence="2" type="ORF">ACAT0790_LOCUS39626</name>
</gene>
<proteinExistence type="predicted"/>
<accession>A0A7S1RCM2</accession>
<dbReference type="AlphaFoldDB" id="A0A7S1RCM2"/>
<organism evidence="2">
    <name type="scientific">Alexandrium catenella</name>
    <name type="common">Red tide dinoflagellate</name>
    <name type="synonym">Gonyaulax catenella</name>
    <dbReference type="NCBI Taxonomy" id="2925"/>
    <lineage>
        <taxon>Eukaryota</taxon>
        <taxon>Sar</taxon>
        <taxon>Alveolata</taxon>
        <taxon>Dinophyceae</taxon>
        <taxon>Gonyaulacales</taxon>
        <taxon>Pyrocystaceae</taxon>
        <taxon>Alexandrium</taxon>
    </lineage>
</organism>
<dbReference type="EMBL" id="HBGE01066042">
    <property type="protein sequence ID" value="CAD9162861.1"/>
    <property type="molecule type" value="Transcribed_RNA"/>
</dbReference>
<evidence type="ECO:0000259" key="1">
    <source>
        <dbReference type="Pfam" id="PF20715"/>
    </source>
</evidence>
<evidence type="ECO:0000313" key="2">
    <source>
        <dbReference type="EMBL" id="CAD9162861.1"/>
    </source>
</evidence>
<protein>
    <recommendedName>
        <fullName evidence="1">DUF6827 domain-containing protein</fullName>
    </recommendedName>
</protein>
<sequence length="212" mass="23644">MALRVASSRLAAAVRAAAGPRAALSKPFSGGLTVARPQPAFLAGSTRPYITTAKYTRDDVLTQLDEYHASVMSANWADYLNLVYTGPFWEAQLERLTSVVQPYLHEPAVGAKFAEVQEMMDVLYQCEDVRDHLNELAELATRSSGFMGTGYAAAEKVENMADHAKLCAEAYDKMLEKHPSFKPKIEQTIGHGLAVLRQKHKFKWGTMHRYFF</sequence>
<dbReference type="InterPro" id="IPR049230">
    <property type="entry name" value="DUF6827"/>
</dbReference>
<name>A0A7S1RCM2_ALECA</name>